<evidence type="ECO:0000313" key="2">
    <source>
        <dbReference type="EMBL" id="SFP58863.1"/>
    </source>
</evidence>
<dbReference type="Proteomes" id="UP000199306">
    <property type="component" value="Unassembled WGS sequence"/>
</dbReference>
<evidence type="ECO:0008006" key="4">
    <source>
        <dbReference type="Google" id="ProtNLM"/>
    </source>
</evidence>
<feature type="chain" id="PRO_5011653508" description="MORN repeat-containing protein" evidence="1">
    <location>
        <begin position="19"/>
        <end position="203"/>
    </location>
</feature>
<reference evidence="2 3" key="1">
    <citation type="submission" date="2016-10" db="EMBL/GenBank/DDBJ databases">
        <authorList>
            <person name="de Groot N.N."/>
        </authorList>
    </citation>
    <scope>NUCLEOTIDE SEQUENCE [LARGE SCALE GENOMIC DNA]</scope>
    <source>
        <strain evidence="3">E92,LMG 26720,CCM 7988</strain>
    </source>
</reference>
<keyword evidence="1" id="KW-0732">Signal</keyword>
<accession>A0A1I5RK26</accession>
<sequence>MFAINLLILILSALPVQSNLYHKNGKMAWNGYSAFFDTGNIAWNGSYAYFDNGKIAFNGSYIYFSNGKIAWNGSYAYFENGNIAWNGSYIYHENGKIACNGSSAYFDNGTQAVTNLISTYDPKLLTSFETNELVLSPNVALLIKVSGKKMYFAGFRNNLSKRNKFQFDRETKKAESRIELGTDIKAQIMQPKASIFVLGVKVV</sequence>
<name>A0A1I5RK26_9BACT</name>
<evidence type="ECO:0000313" key="3">
    <source>
        <dbReference type="Proteomes" id="UP000199306"/>
    </source>
</evidence>
<feature type="signal peptide" evidence="1">
    <location>
        <begin position="1"/>
        <end position="18"/>
    </location>
</feature>
<dbReference type="RefSeq" id="WP_092015347.1">
    <property type="nucleotide sequence ID" value="NZ_FOXH01000004.1"/>
</dbReference>
<proteinExistence type="predicted"/>
<organism evidence="2 3">
    <name type="scientific">Pseudarcicella hirudinis</name>
    <dbReference type="NCBI Taxonomy" id="1079859"/>
    <lineage>
        <taxon>Bacteria</taxon>
        <taxon>Pseudomonadati</taxon>
        <taxon>Bacteroidota</taxon>
        <taxon>Cytophagia</taxon>
        <taxon>Cytophagales</taxon>
        <taxon>Flectobacillaceae</taxon>
        <taxon>Pseudarcicella</taxon>
    </lineage>
</organism>
<protein>
    <recommendedName>
        <fullName evidence="4">MORN repeat-containing protein</fullName>
    </recommendedName>
</protein>
<gene>
    <name evidence="2" type="ORF">SAMN04515674_104116</name>
</gene>
<dbReference type="SUPFAM" id="SSF69360">
    <property type="entry name" value="Cell wall binding repeat"/>
    <property type="match status" value="1"/>
</dbReference>
<evidence type="ECO:0000256" key="1">
    <source>
        <dbReference type="SAM" id="SignalP"/>
    </source>
</evidence>
<keyword evidence="3" id="KW-1185">Reference proteome</keyword>
<dbReference type="EMBL" id="FOXH01000004">
    <property type="protein sequence ID" value="SFP58863.1"/>
    <property type="molecule type" value="Genomic_DNA"/>
</dbReference>
<dbReference type="AlphaFoldDB" id="A0A1I5RK26"/>